<dbReference type="Gene3D" id="3.30.420.10">
    <property type="entry name" value="Ribonuclease H-like superfamily/Ribonuclease H"/>
    <property type="match status" value="1"/>
</dbReference>
<comment type="caution">
    <text evidence="1">The sequence shown here is derived from an EMBL/GenBank/DDBJ whole genome shotgun (WGS) entry which is preliminary data.</text>
</comment>
<dbReference type="InterPro" id="IPR036397">
    <property type="entry name" value="RNaseH_sf"/>
</dbReference>
<organism evidence="1 2">
    <name type="scientific">Araneus ventricosus</name>
    <name type="common">Orbweaver spider</name>
    <name type="synonym">Epeira ventricosa</name>
    <dbReference type="NCBI Taxonomy" id="182803"/>
    <lineage>
        <taxon>Eukaryota</taxon>
        <taxon>Metazoa</taxon>
        <taxon>Ecdysozoa</taxon>
        <taxon>Arthropoda</taxon>
        <taxon>Chelicerata</taxon>
        <taxon>Arachnida</taxon>
        <taxon>Araneae</taxon>
        <taxon>Araneomorphae</taxon>
        <taxon>Entelegynae</taxon>
        <taxon>Araneoidea</taxon>
        <taxon>Araneidae</taxon>
        <taxon>Araneus</taxon>
    </lineage>
</organism>
<dbReference type="PANTHER" id="PTHR47326">
    <property type="entry name" value="TRANSPOSABLE ELEMENT TC3 TRANSPOSASE-LIKE PROTEIN"/>
    <property type="match status" value="1"/>
</dbReference>
<accession>A0A4Y2DV06</accession>
<evidence type="ECO:0000313" key="1">
    <source>
        <dbReference type="EMBL" id="GBM20591.1"/>
    </source>
</evidence>
<dbReference type="EMBL" id="BGPR01000444">
    <property type="protein sequence ID" value="GBM20591.1"/>
    <property type="molecule type" value="Genomic_DNA"/>
</dbReference>
<protein>
    <submittedName>
        <fullName evidence="1">Uncharacterized protein</fullName>
    </submittedName>
</protein>
<dbReference type="OrthoDB" id="6770078at2759"/>
<proteinExistence type="predicted"/>
<dbReference type="GO" id="GO:0003676">
    <property type="term" value="F:nucleic acid binding"/>
    <property type="evidence" value="ECO:0007669"/>
    <property type="project" value="InterPro"/>
</dbReference>
<dbReference type="PANTHER" id="PTHR47326:SF1">
    <property type="entry name" value="HTH PSQ-TYPE DOMAIN-CONTAINING PROTEIN"/>
    <property type="match status" value="1"/>
</dbReference>
<keyword evidence="2" id="KW-1185">Reference proteome</keyword>
<dbReference type="Proteomes" id="UP000499080">
    <property type="component" value="Unassembled WGS sequence"/>
</dbReference>
<reference evidence="1 2" key="1">
    <citation type="journal article" date="2019" name="Sci. Rep.">
        <title>Orb-weaving spider Araneus ventricosus genome elucidates the spidroin gene catalogue.</title>
        <authorList>
            <person name="Kono N."/>
            <person name="Nakamura H."/>
            <person name="Ohtoshi R."/>
            <person name="Moran D.A.P."/>
            <person name="Shinohara A."/>
            <person name="Yoshida Y."/>
            <person name="Fujiwara M."/>
            <person name="Mori M."/>
            <person name="Tomita M."/>
            <person name="Arakawa K."/>
        </authorList>
    </citation>
    <scope>NUCLEOTIDE SEQUENCE [LARGE SCALE GENOMIC DNA]</scope>
</reference>
<gene>
    <name evidence="1" type="ORF">AVEN_261712_1</name>
</gene>
<sequence>MDTEDATEWVPGFVSSILFSDEANFYVSGEVNKQNVRYWMVSNPHWMSDSKRQGVEKFMAWCGIWVTELLVRAAVIVCRHGRETIGTYPDDIRYHLLKKDKH</sequence>
<evidence type="ECO:0000313" key="2">
    <source>
        <dbReference type="Proteomes" id="UP000499080"/>
    </source>
</evidence>
<dbReference type="AlphaFoldDB" id="A0A4Y2DV06"/>
<name>A0A4Y2DV06_ARAVE</name>